<feature type="coiled-coil region" evidence="6">
    <location>
        <begin position="290"/>
        <end position="565"/>
    </location>
</feature>
<evidence type="ECO:0000256" key="1">
    <source>
        <dbReference type="ARBA" id="ARBA00004138"/>
    </source>
</evidence>
<evidence type="ECO:0000313" key="11">
    <source>
        <dbReference type="Proteomes" id="UP001381693"/>
    </source>
</evidence>
<dbReference type="GO" id="GO:0005929">
    <property type="term" value="C:cilium"/>
    <property type="evidence" value="ECO:0007669"/>
    <property type="project" value="UniProtKB-SubCell"/>
</dbReference>
<comment type="similarity">
    <text evidence="2">Belongs to the RPGRIP1 family.</text>
</comment>
<feature type="non-terminal residue" evidence="10">
    <location>
        <position position="1328"/>
    </location>
</feature>
<feature type="domain" description="RPGRIP1 C-terminal" evidence="9">
    <location>
        <begin position="1175"/>
        <end position="1325"/>
    </location>
</feature>
<feature type="compositionally biased region" description="Basic and acidic residues" evidence="7">
    <location>
        <begin position="1"/>
        <end position="16"/>
    </location>
</feature>
<feature type="compositionally biased region" description="Polar residues" evidence="7">
    <location>
        <begin position="1147"/>
        <end position="1157"/>
    </location>
</feature>
<feature type="region of interest" description="Disordered" evidence="7">
    <location>
        <begin position="1"/>
        <end position="20"/>
    </location>
</feature>
<dbReference type="SUPFAM" id="SSF49562">
    <property type="entry name" value="C2 domain (Calcium/lipid-binding domain, CaLB)"/>
    <property type="match status" value="1"/>
</dbReference>
<keyword evidence="5" id="KW-0966">Cell projection</keyword>
<feature type="coiled-coil region" evidence="6">
    <location>
        <begin position="202"/>
        <end position="236"/>
    </location>
</feature>
<dbReference type="Gene3D" id="2.60.40.150">
    <property type="entry name" value="C2 domain"/>
    <property type="match status" value="2"/>
</dbReference>
<dbReference type="InterPro" id="IPR035892">
    <property type="entry name" value="C2_domain_sf"/>
</dbReference>
<feature type="coiled-coil region" evidence="6">
    <location>
        <begin position="63"/>
        <end position="134"/>
    </location>
</feature>
<feature type="compositionally biased region" description="Basic and acidic residues" evidence="7">
    <location>
        <begin position="1027"/>
        <end position="1040"/>
    </location>
</feature>
<evidence type="ECO:0000313" key="10">
    <source>
        <dbReference type="EMBL" id="KAK7021976.1"/>
    </source>
</evidence>
<accession>A0AAN8WME6</accession>
<keyword evidence="4" id="KW-0969">Cilium</keyword>
<feature type="compositionally biased region" description="Polar residues" evidence="7">
    <location>
        <begin position="884"/>
        <end position="915"/>
    </location>
</feature>
<feature type="region of interest" description="Disordered" evidence="7">
    <location>
        <begin position="854"/>
        <end position="915"/>
    </location>
</feature>
<evidence type="ECO:0000256" key="7">
    <source>
        <dbReference type="SAM" id="MobiDB-lite"/>
    </source>
</evidence>
<comment type="subcellular location">
    <subcellularLocation>
        <location evidence="1">Cell projection</location>
        <location evidence="1">Cilium</location>
    </subcellularLocation>
</comment>
<gene>
    <name evidence="10" type="ORF">SK128_006310</name>
</gene>
<comment type="caution">
    <text evidence="10">The sequence shown here is derived from an EMBL/GenBank/DDBJ whole genome shotgun (WGS) entry which is preliminary data.</text>
</comment>
<dbReference type="Pfam" id="PF11618">
    <property type="entry name" value="C2-C2_1"/>
    <property type="match status" value="1"/>
</dbReference>
<proteinExistence type="inferred from homology"/>
<dbReference type="Pfam" id="PF18111">
    <property type="entry name" value="RPGR1_C"/>
    <property type="match status" value="1"/>
</dbReference>
<feature type="compositionally biased region" description="Basic and acidic residues" evidence="7">
    <location>
        <begin position="1102"/>
        <end position="1111"/>
    </location>
</feature>
<dbReference type="InterPro" id="IPR021656">
    <property type="entry name" value="C2-C2_1"/>
</dbReference>
<evidence type="ECO:0000259" key="9">
    <source>
        <dbReference type="Pfam" id="PF18111"/>
    </source>
</evidence>
<dbReference type="PANTHER" id="PTHR14240">
    <property type="entry name" value="RETINITIS PIGMENTOSA GTPASE REGULATOR-INTERACTING PROTEIN"/>
    <property type="match status" value="1"/>
</dbReference>
<feature type="domain" description="RPGR-interacting protein 1 first C2" evidence="8">
    <location>
        <begin position="583"/>
        <end position="735"/>
    </location>
</feature>
<dbReference type="EMBL" id="JAXCGZ010022860">
    <property type="protein sequence ID" value="KAK7021976.1"/>
    <property type="molecule type" value="Genomic_DNA"/>
</dbReference>
<feature type="compositionally biased region" description="Low complexity" evidence="7">
    <location>
        <begin position="869"/>
        <end position="883"/>
    </location>
</feature>
<evidence type="ECO:0000256" key="5">
    <source>
        <dbReference type="ARBA" id="ARBA00023273"/>
    </source>
</evidence>
<evidence type="ECO:0000259" key="8">
    <source>
        <dbReference type="Pfam" id="PF11618"/>
    </source>
</evidence>
<sequence length="1328" mass="151430">MATSEEDHVPVRDGRNQHPKYTQPEEMYWLREMNQEELRDKYVKLKDDFLIIKKFSCRQEDKIKKLQTKIRKLIADRKKEGKNISSAAMRIQEIEHREVVEGQQHSIRELKFKNEQLEKKLKLANVQLSTARKNKPLMYRNVGPRVDSGLKQTKSMCSLPTKYTRPKSSPPKMSVSEESSCILSPELLQEDQMVPARVREILEEARERILALEAERNDLQEHISELQQSAEDTEYEWQQKYSVLEDEVGSLRLDLRERGVREERDSVAIIRSQREIHTLTARSTALQEQLVLTEDKVDAEKAKANTLQAELDRVFGKMHGSEAEAKGYQQELQRVKGQLQQLNEKYSVLEREGEQLQRENERLVQLSLASDQRVQTAEVESLKSQIVSLEAALQNDLGERGQFLEHMTRDKEELARCEAEMKELRSTNLELQEELEKVKQKLDIYAKAGLLDLTQKELEVASIKNEETCANEANLKELENLKQSYSELQLLYREKKLELEKTAQTLSSHASTYKNLQLEIERVREESRNKEHALSKTIQGFQDAIKLREERSEKLERQILLLTDKNLKNKIEGISHDYAQNVKLTKYDNVLEFHIESITYDSNDFNQLKTFVSWTVPFALEDPLQHTNVAIGKFASFNYSSLYKFQMNYRNLESLREDIVTASIYNLLESGHPAKIGECHVSYAEVLEHPRNVLHGTLPVIAAYDDVEELQHLPQQIRLQVGQEIGSLSFWFRLLRPCKDIITQHIRNISAVSALQHLAEDIPAWNPVSERRLLQSSQETYSPSRAVNKPTELSTELRQNEAFIVSTPKSLTPECKPLKVDSTCIGGETSVYKAVQGDEETALVATEAQAFDKANVEQEAQERNHESQESSSPSSVGTYSVKSPTHNIQRLDSPLSTGTYNIESPSKNIGDNPIISSNGSIYEKSNTEIITQKYPEPVKRTVTRKKISRVKSAAAVKPLSSDIEDSKHSRRFRVSSVKTVSSNIAEDKQSRRSRESLGKPLSSNIEEDGHSRRSRESLGKTLNSSIAEDKYSRRSRESLRKTLSRNTAEDKFSRNSKESSASSRNPKLKHEALSSEESLSSDQEGSATMFEETHSSSGTSDRSSRENDYKNSHPGRLAKNTYERVQSRQRKQHSSSRSSTRSHETEPSTMPSHTSVISDSDGVVAVVPKTVTVKDSKVYIEICSLTLSDSAVTMDPLVEFIFVDYHGFLGLPPELLETPQSFPKPPPGCTLNFNFGQEFSVDEKLYPTRRHALEELMKNRGLLKFTITSEPPEELQDSHDCQDLGYAFVNLHDILKKGHDLQEKNLIVENVEDGSEMGTLCITLHILN</sequence>
<keyword evidence="11" id="KW-1185">Reference proteome</keyword>
<evidence type="ECO:0000256" key="2">
    <source>
        <dbReference type="ARBA" id="ARBA00006042"/>
    </source>
</evidence>
<evidence type="ECO:0000256" key="4">
    <source>
        <dbReference type="ARBA" id="ARBA00023069"/>
    </source>
</evidence>
<organism evidence="10 11">
    <name type="scientific">Halocaridina rubra</name>
    <name type="common">Hawaiian red shrimp</name>
    <dbReference type="NCBI Taxonomy" id="373956"/>
    <lineage>
        <taxon>Eukaryota</taxon>
        <taxon>Metazoa</taxon>
        <taxon>Ecdysozoa</taxon>
        <taxon>Arthropoda</taxon>
        <taxon>Crustacea</taxon>
        <taxon>Multicrustacea</taxon>
        <taxon>Malacostraca</taxon>
        <taxon>Eumalacostraca</taxon>
        <taxon>Eucarida</taxon>
        <taxon>Decapoda</taxon>
        <taxon>Pleocyemata</taxon>
        <taxon>Caridea</taxon>
        <taxon>Atyoidea</taxon>
        <taxon>Atyidae</taxon>
        <taxon>Halocaridina</taxon>
    </lineage>
</organism>
<evidence type="ECO:0000256" key="3">
    <source>
        <dbReference type="ARBA" id="ARBA00023054"/>
    </source>
</evidence>
<reference evidence="10 11" key="1">
    <citation type="submission" date="2023-11" db="EMBL/GenBank/DDBJ databases">
        <title>Halocaridina rubra genome assembly.</title>
        <authorList>
            <person name="Smith C."/>
        </authorList>
    </citation>
    <scope>NUCLEOTIDE SEQUENCE [LARGE SCALE GENOMIC DNA]</scope>
    <source>
        <strain evidence="10">EP-1</strain>
        <tissue evidence="10">Whole</tissue>
    </source>
</reference>
<dbReference type="GO" id="GO:0005856">
    <property type="term" value="C:cytoskeleton"/>
    <property type="evidence" value="ECO:0007669"/>
    <property type="project" value="UniProtKB-ARBA"/>
</dbReference>
<feature type="compositionally biased region" description="Basic and acidic residues" evidence="7">
    <location>
        <begin position="1047"/>
        <end position="1057"/>
    </location>
</feature>
<dbReference type="InterPro" id="IPR031139">
    <property type="entry name" value="RPGRIP1_fam"/>
</dbReference>
<protein>
    <recommendedName>
        <fullName evidence="12">Protein fantom</fullName>
    </recommendedName>
</protein>
<name>A0AAN8WME6_HALRR</name>
<feature type="region of interest" description="Disordered" evidence="7">
    <location>
        <begin position="974"/>
        <end position="1157"/>
    </location>
</feature>
<feature type="compositionally biased region" description="Basic and acidic residues" evidence="7">
    <location>
        <begin position="1007"/>
        <end position="1018"/>
    </location>
</feature>
<feature type="compositionally biased region" description="Basic and acidic residues" evidence="7">
    <location>
        <begin position="985"/>
        <end position="997"/>
    </location>
</feature>
<keyword evidence="3 6" id="KW-0175">Coiled coil</keyword>
<dbReference type="InterPro" id="IPR041091">
    <property type="entry name" value="RPGRIP1_C"/>
</dbReference>
<feature type="compositionally biased region" description="Basic and acidic residues" evidence="7">
    <location>
        <begin position="854"/>
        <end position="868"/>
    </location>
</feature>
<evidence type="ECO:0008006" key="12">
    <source>
        <dbReference type="Google" id="ProtNLM"/>
    </source>
</evidence>
<dbReference type="Proteomes" id="UP001381693">
    <property type="component" value="Unassembled WGS sequence"/>
</dbReference>
<evidence type="ECO:0000256" key="6">
    <source>
        <dbReference type="SAM" id="Coils"/>
    </source>
</evidence>